<dbReference type="InterPro" id="IPR050364">
    <property type="entry name" value="Cytochrome_P450_fung"/>
</dbReference>
<gene>
    <name evidence="12" type="ORF">EHS24_009379</name>
</gene>
<evidence type="ECO:0000256" key="4">
    <source>
        <dbReference type="ARBA" id="ARBA00022617"/>
    </source>
</evidence>
<dbReference type="PANTHER" id="PTHR46300">
    <property type="entry name" value="P450, PUTATIVE (EUROFUNG)-RELATED-RELATED"/>
    <property type="match status" value="1"/>
</dbReference>
<keyword evidence="5 9" id="KW-0479">Metal-binding</keyword>
<organism evidence="12 13">
    <name type="scientific">Apiotrichum porosum</name>
    <dbReference type="NCBI Taxonomy" id="105984"/>
    <lineage>
        <taxon>Eukaryota</taxon>
        <taxon>Fungi</taxon>
        <taxon>Dikarya</taxon>
        <taxon>Basidiomycota</taxon>
        <taxon>Agaricomycotina</taxon>
        <taxon>Tremellomycetes</taxon>
        <taxon>Trichosporonales</taxon>
        <taxon>Trichosporonaceae</taxon>
        <taxon>Apiotrichum</taxon>
    </lineage>
</organism>
<dbReference type="PANTHER" id="PTHR46300:SF9">
    <property type="entry name" value="P450, PUTATIVE-RELATED"/>
    <property type="match status" value="1"/>
</dbReference>
<dbReference type="SUPFAM" id="SSF48264">
    <property type="entry name" value="Cytochrome P450"/>
    <property type="match status" value="1"/>
</dbReference>
<keyword evidence="7 9" id="KW-0408">Iron</keyword>
<protein>
    <submittedName>
        <fullName evidence="12">Uncharacterized protein</fullName>
    </submittedName>
</protein>
<dbReference type="AlphaFoldDB" id="A0A427XLZ0"/>
<evidence type="ECO:0000256" key="3">
    <source>
        <dbReference type="ARBA" id="ARBA00010617"/>
    </source>
</evidence>
<keyword evidence="6 10" id="KW-0560">Oxidoreductase</keyword>
<keyword evidence="11" id="KW-0472">Membrane</keyword>
<feature type="transmembrane region" description="Helical" evidence="11">
    <location>
        <begin position="12"/>
        <end position="30"/>
    </location>
</feature>
<keyword evidence="8 10" id="KW-0503">Monooxygenase</keyword>
<dbReference type="GO" id="GO:0020037">
    <property type="term" value="F:heme binding"/>
    <property type="evidence" value="ECO:0007669"/>
    <property type="project" value="InterPro"/>
</dbReference>
<evidence type="ECO:0000313" key="13">
    <source>
        <dbReference type="Proteomes" id="UP000279236"/>
    </source>
</evidence>
<dbReference type="InterPro" id="IPR036396">
    <property type="entry name" value="Cyt_P450_sf"/>
</dbReference>
<dbReference type="InterPro" id="IPR017972">
    <property type="entry name" value="Cyt_P450_CS"/>
</dbReference>
<dbReference type="PRINTS" id="PR00463">
    <property type="entry name" value="EP450I"/>
</dbReference>
<evidence type="ECO:0000256" key="8">
    <source>
        <dbReference type="ARBA" id="ARBA00023033"/>
    </source>
</evidence>
<dbReference type="Pfam" id="PF00067">
    <property type="entry name" value="p450"/>
    <property type="match status" value="1"/>
</dbReference>
<sequence>MVKLSTDLSSTNLQLLAGGVIVAILVLDYLRYKKGKLHLKGPTPYPIFGNLPQMGKDAALTFHKWSKTYGDVFKVIMGEREVMIINTAQAAKELFSDQGGVYIDRPQFHNFHTVLSSSAGTTIGTSPWDESCKRRRKAAATALNKANVQEYIPIVDRETLALIEDLYVQGKGGKIELDPHQYMARFALNTSLGVNYGMRLDSIGDDLLEEIITVEQGVSNVRSTTSSWSDYVPLLRKLPTGNKGVENAKSFRDRRDQYMNMLLQDLKDRIAKGTDVPCITGAILKDPEAKLTPIELSSICLSMVSAGLDTLGNTMLWGVGYLAKRPDIWEKAYEEVNNVYGGSVPDATEEASGYISGLYRECARYFSVLKLSLPRATITDSVYHGVKIPAGTTVFFNAWAIHHDEARYGDVANFRPERHVLEKEDAVHQPHYSFGIGRRMCVGVHLANREMYSAFAKLVYFFKLEPGEEDYDINPETACKNTYSLAATPKPFKMRFVPRDPDTIEQWIQDEKSRNDLKIASSISKKTPAA</sequence>
<evidence type="ECO:0000313" key="12">
    <source>
        <dbReference type="EMBL" id="RSH79727.1"/>
    </source>
</evidence>
<dbReference type="Proteomes" id="UP000279236">
    <property type="component" value="Unassembled WGS sequence"/>
</dbReference>
<dbReference type="OrthoDB" id="1055148at2759"/>
<dbReference type="PRINTS" id="PR00385">
    <property type="entry name" value="P450"/>
</dbReference>
<dbReference type="STRING" id="105984.A0A427XLZ0"/>
<keyword evidence="4 9" id="KW-0349">Heme</keyword>
<evidence type="ECO:0000256" key="9">
    <source>
        <dbReference type="PIRSR" id="PIRSR602401-1"/>
    </source>
</evidence>
<dbReference type="GeneID" id="39593922"/>
<evidence type="ECO:0000256" key="2">
    <source>
        <dbReference type="ARBA" id="ARBA00005179"/>
    </source>
</evidence>
<comment type="cofactor">
    <cofactor evidence="1 9">
        <name>heme</name>
        <dbReference type="ChEBI" id="CHEBI:30413"/>
    </cofactor>
</comment>
<proteinExistence type="inferred from homology"/>
<keyword evidence="13" id="KW-1185">Reference proteome</keyword>
<keyword evidence="11" id="KW-0812">Transmembrane</keyword>
<accession>A0A427XLZ0</accession>
<dbReference type="PROSITE" id="PS00086">
    <property type="entry name" value="CYTOCHROME_P450"/>
    <property type="match status" value="1"/>
</dbReference>
<comment type="pathway">
    <text evidence="2">Secondary metabolite biosynthesis.</text>
</comment>
<dbReference type="GO" id="GO:0004497">
    <property type="term" value="F:monooxygenase activity"/>
    <property type="evidence" value="ECO:0007669"/>
    <property type="project" value="UniProtKB-KW"/>
</dbReference>
<comment type="caution">
    <text evidence="12">The sequence shown here is derived from an EMBL/GenBank/DDBJ whole genome shotgun (WGS) entry which is preliminary data.</text>
</comment>
<reference evidence="12 13" key="1">
    <citation type="submission" date="2018-11" db="EMBL/GenBank/DDBJ databases">
        <title>Genome sequence of Apiotrichum porosum DSM 27194.</title>
        <authorList>
            <person name="Aliyu H."/>
            <person name="Gorte O."/>
            <person name="Ochsenreither K."/>
        </authorList>
    </citation>
    <scope>NUCLEOTIDE SEQUENCE [LARGE SCALE GENOMIC DNA]</scope>
    <source>
        <strain evidence="12 13">DSM 27194</strain>
    </source>
</reference>
<dbReference type="Gene3D" id="1.10.630.10">
    <property type="entry name" value="Cytochrome P450"/>
    <property type="match status" value="1"/>
</dbReference>
<evidence type="ECO:0000256" key="5">
    <source>
        <dbReference type="ARBA" id="ARBA00022723"/>
    </source>
</evidence>
<evidence type="ECO:0000256" key="10">
    <source>
        <dbReference type="RuleBase" id="RU000461"/>
    </source>
</evidence>
<dbReference type="InterPro" id="IPR001128">
    <property type="entry name" value="Cyt_P450"/>
</dbReference>
<dbReference type="EMBL" id="RSCE01000009">
    <property type="protein sequence ID" value="RSH79727.1"/>
    <property type="molecule type" value="Genomic_DNA"/>
</dbReference>
<dbReference type="GO" id="GO:0005506">
    <property type="term" value="F:iron ion binding"/>
    <property type="evidence" value="ECO:0007669"/>
    <property type="project" value="InterPro"/>
</dbReference>
<evidence type="ECO:0000256" key="11">
    <source>
        <dbReference type="SAM" id="Phobius"/>
    </source>
</evidence>
<evidence type="ECO:0000256" key="1">
    <source>
        <dbReference type="ARBA" id="ARBA00001971"/>
    </source>
</evidence>
<dbReference type="RefSeq" id="XP_028474836.1">
    <property type="nucleotide sequence ID" value="XM_028624668.1"/>
</dbReference>
<dbReference type="GO" id="GO:0016705">
    <property type="term" value="F:oxidoreductase activity, acting on paired donors, with incorporation or reduction of molecular oxygen"/>
    <property type="evidence" value="ECO:0007669"/>
    <property type="project" value="InterPro"/>
</dbReference>
<name>A0A427XLZ0_9TREE</name>
<evidence type="ECO:0000256" key="6">
    <source>
        <dbReference type="ARBA" id="ARBA00023002"/>
    </source>
</evidence>
<evidence type="ECO:0000256" key="7">
    <source>
        <dbReference type="ARBA" id="ARBA00023004"/>
    </source>
</evidence>
<comment type="similarity">
    <text evidence="3 10">Belongs to the cytochrome P450 family.</text>
</comment>
<feature type="binding site" description="axial binding residue" evidence="9">
    <location>
        <position position="441"/>
    </location>
    <ligand>
        <name>heme</name>
        <dbReference type="ChEBI" id="CHEBI:30413"/>
    </ligand>
    <ligandPart>
        <name>Fe</name>
        <dbReference type="ChEBI" id="CHEBI:18248"/>
    </ligandPart>
</feature>
<dbReference type="InterPro" id="IPR002401">
    <property type="entry name" value="Cyt_P450_E_grp-I"/>
</dbReference>
<keyword evidence="11" id="KW-1133">Transmembrane helix</keyword>